<keyword evidence="1" id="KW-0813">Transport</keyword>
<evidence type="ECO:0000256" key="2">
    <source>
        <dbReference type="ARBA" id="ARBA00023031"/>
    </source>
</evidence>
<organism evidence="3 4">
    <name type="scientific">Ixeridium yellow mottle virus 2</name>
    <dbReference type="NCBI Taxonomy" id="1817526"/>
    <lineage>
        <taxon>Viruses</taxon>
        <taxon>Riboviria</taxon>
        <taxon>Orthornavirae</taxon>
        <taxon>Kitrinoviricota</taxon>
        <taxon>Tolucaviricetes</taxon>
        <taxon>Tolivirales</taxon>
        <taxon>Tombusviridae</taxon>
        <taxon>Calvusvirinae</taxon>
        <taxon>Umbravirus</taxon>
        <taxon>Umbravirus ixeridii</taxon>
    </lineage>
</organism>
<dbReference type="GeneID" id="31652855"/>
<dbReference type="OrthoDB" id="11495at10239"/>
<dbReference type="GO" id="GO:0046740">
    <property type="term" value="P:transport of virus in host, cell to cell"/>
    <property type="evidence" value="ECO:0007669"/>
    <property type="project" value="UniProtKB-KW"/>
</dbReference>
<evidence type="ECO:0000313" key="4">
    <source>
        <dbReference type="Proteomes" id="UP000204250"/>
    </source>
</evidence>
<dbReference type="RefSeq" id="YP_009352232.1">
    <property type="nucleotide sequence ID" value="NC_034243.1"/>
</dbReference>
<keyword evidence="2" id="KW-0916">Viral movement protein</keyword>
<dbReference type="Pfam" id="PF00803">
    <property type="entry name" value="3A"/>
    <property type="match status" value="1"/>
</dbReference>
<dbReference type="Proteomes" id="UP000204250">
    <property type="component" value="Segment"/>
</dbReference>
<evidence type="ECO:0000256" key="1">
    <source>
        <dbReference type="ARBA" id="ARBA00022448"/>
    </source>
</evidence>
<dbReference type="EMBL" id="KT946712">
    <property type="protein sequence ID" value="AMR60142.1"/>
    <property type="molecule type" value="Genomic_RNA"/>
</dbReference>
<sequence>MSTRQIRANSREELLQTLGGDLRQELDDSGMGTIIPVHVNAKAMCVPLLPPRAHRTMRDKLLMRKATRNTGGLLFIPQLVVVFVPHVPDDCPGTVSLWITDPILPNGNDVCGRASLPLNRGQQFVLFRPHYSIPLSDMVSGRERCFNIVCEQLGTATLNGGSAFSLFLLWEPEVSHRAHNYLPQLPIVRPVQRLALSDLLKNQPQLKEQALLGTTSQRYAALAPGITTCISCGTAITPNVQCGCRVAAQL</sequence>
<proteinExistence type="predicted"/>
<name>A0A1U8YLV2_9TOMB</name>
<keyword evidence="4" id="KW-1185">Reference proteome</keyword>
<protein>
    <submittedName>
        <fullName evidence="3">Putative movement protein</fullName>
    </submittedName>
</protein>
<reference evidence="3 4" key="1">
    <citation type="submission" date="2015-10" db="EMBL/GenBank/DDBJ databases">
        <authorList>
            <person name="Gilbert D.G."/>
        </authorList>
    </citation>
    <scope>NUCLEOTIDE SEQUENCE [LARGE SCALE GENOMIC DNA]</scope>
    <source>
        <strain evidence="3">Bonghwa</strain>
    </source>
</reference>
<dbReference type="InterPro" id="IPR000603">
    <property type="entry name" value="MPV"/>
</dbReference>
<dbReference type="KEGG" id="vg:31652855"/>
<gene>
    <name evidence="3" type="primary">orf4</name>
    <name evidence="3" type="ORF">IYMV_gp4</name>
</gene>
<accession>A0A1U8YLV2</accession>
<evidence type="ECO:0000313" key="3">
    <source>
        <dbReference type="EMBL" id="AMR60142.1"/>
    </source>
</evidence>